<dbReference type="WBParaSite" id="nRc.2.0.1.t19188-RA">
    <property type="protein sequence ID" value="nRc.2.0.1.t19188-RA"/>
    <property type="gene ID" value="nRc.2.0.1.g19188"/>
</dbReference>
<keyword evidence="1" id="KW-1185">Reference proteome</keyword>
<evidence type="ECO:0000313" key="2">
    <source>
        <dbReference type="WBParaSite" id="nRc.2.0.1.t19188-RA"/>
    </source>
</evidence>
<dbReference type="Proteomes" id="UP000887565">
    <property type="component" value="Unplaced"/>
</dbReference>
<dbReference type="AlphaFoldDB" id="A0A915IZQ8"/>
<proteinExistence type="predicted"/>
<accession>A0A915IZQ8</accession>
<evidence type="ECO:0000313" key="1">
    <source>
        <dbReference type="Proteomes" id="UP000887565"/>
    </source>
</evidence>
<organism evidence="1 2">
    <name type="scientific">Romanomermis culicivorax</name>
    <name type="common">Nematode worm</name>
    <dbReference type="NCBI Taxonomy" id="13658"/>
    <lineage>
        <taxon>Eukaryota</taxon>
        <taxon>Metazoa</taxon>
        <taxon>Ecdysozoa</taxon>
        <taxon>Nematoda</taxon>
        <taxon>Enoplea</taxon>
        <taxon>Dorylaimia</taxon>
        <taxon>Mermithida</taxon>
        <taxon>Mermithoidea</taxon>
        <taxon>Mermithidae</taxon>
        <taxon>Romanomermis</taxon>
    </lineage>
</organism>
<protein>
    <submittedName>
        <fullName evidence="2">Uncharacterized protein</fullName>
    </submittedName>
</protein>
<name>A0A915IZQ8_ROMCU</name>
<sequence>MRDWLDIAALDPFWLHWLLRPIFHCAGEQLLNFAYADQMLDVIV</sequence>
<reference evidence="2" key="1">
    <citation type="submission" date="2022-11" db="UniProtKB">
        <authorList>
            <consortium name="WormBaseParasite"/>
        </authorList>
    </citation>
    <scope>IDENTIFICATION</scope>
</reference>